<name>A0A1G8D922_9MICO</name>
<feature type="domain" description="DUF2510" evidence="3">
    <location>
        <begin position="7"/>
        <end position="36"/>
    </location>
</feature>
<keyword evidence="2" id="KW-1133">Transmembrane helix</keyword>
<feature type="compositionally biased region" description="Low complexity" evidence="1">
    <location>
        <begin position="101"/>
        <end position="115"/>
    </location>
</feature>
<feature type="transmembrane region" description="Helical" evidence="2">
    <location>
        <begin position="161"/>
        <end position="184"/>
    </location>
</feature>
<dbReference type="Proteomes" id="UP000198822">
    <property type="component" value="Chromosome I"/>
</dbReference>
<gene>
    <name evidence="4" type="ORF">SAMN04489720_1562</name>
</gene>
<sequence>MSSTTPAGWYPDPEREGATRWWDGTQWAPSQEPAASDDRFKPKDESDAGAAAGEAGAEPSWSPEPYAGPGTAWDGGSTAGTSDASWNPSPAAGSAEPSWNPTPASTPEPTASAPSWQQQETPSWQAQSSTPSYGAPQDFSQTGAQQWNSYATPPKKSRTGLFVGIGAGVLVLLLLLVGGGIWAVSSLIGGATQVQTQGGGSGGGGTGGGGGGGTQGVGTFTVTISANGQSYTDIEIPTSGRYVIDVIPTNGEDPRIELTGNGQSYEDDDGGDVTWASRLDENLSAGTYTLMVEEYSGDPLVAEVTITQY</sequence>
<feature type="region of interest" description="Disordered" evidence="1">
    <location>
        <begin position="1"/>
        <end position="140"/>
    </location>
</feature>
<keyword evidence="2" id="KW-0472">Membrane</keyword>
<evidence type="ECO:0000256" key="1">
    <source>
        <dbReference type="SAM" id="MobiDB-lite"/>
    </source>
</evidence>
<evidence type="ECO:0000259" key="3">
    <source>
        <dbReference type="Pfam" id="PF10708"/>
    </source>
</evidence>
<feature type="compositionally biased region" description="Low complexity" evidence="1">
    <location>
        <begin position="48"/>
        <end position="58"/>
    </location>
</feature>
<evidence type="ECO:0000256" key="2">
    <source>
        <dbReference type="SAM" id="Phobius"/>
    </source>
</evidence>
<proteinExistence type="predicted"/>
<feature type="compositionally biased region" description="Polar residues" evidence="1">
    <location>
        <begin position="79"/>
        <end position="88"/>
    </location>
</feature>
<dbReference type="RefSeq" id="WP_172802271.1">
    <property type="nucleotide sequence ID" value="NZ_LT629695.1"/>
</dbReference>
<reference evidence="5" key="1">
    <citation type="submission" date="2016-10" db="EMBL/GenBank/DDBJ databases">
        <authorList>
            <person name="Varghese N."/>
            <person name="Submissions S."/>
        </authorList>
    </citation>
    <scope>NUCLEOTIDE SEQUENCE [LARGE SCALE GENOMIC DNA]</scope>
    <source>
        <strain evidence="5">DSM 22002</strain>
    </source>
</reference>
<dbReference type="Pfam" id="PF10708">
    <property type="entry name" value="DUF2510"/>
    <property type="match status" value="1"/>
</dbReference>
<accession>A0A1G8D922</accession>
<feature type="compositionally biased region" description="Polar residues" evidence="1">
    <location>
        <begin position="116"/>
        <end position="140"/>
    </location>
</feature>
<evidence type="ECO:0000313" key="4">
    <source>
        <dbReference type="EMBL" id="SDH54205.1"/>
    </source>
</evidence>
<feature type="compositionally biased region" description="Basic and acidic residues" evidence="1">
    <location>
        <begin position="36"/>
        <end position="46"/>
    </location>
</feature>
<dbReference type="EMBL" id="LT629695">
    <property type="protein sequence ID" value="SDH54205.1"/>
    <property type="molecule type" value="Genomic_DNA"/>
</dbReference>
<dbReference type="AlphaFoldDB" id="A0A1G8D922"/>
<protein>
    <recommendedName>
        <fullName evidence="3">DUF2510 domain-containing protein</fullName>
    </recommendedName>
</protein>
<dbReference type="STRING" id="399736.SAMN04489720_1562"/>
<organism evidence="4 5">
    <name type="scientific">Agrococcus jejuensis</name>
    <dbReference type="NCBI Taxonomy" id="399736"/>
    <lineage>
        <taxon>Bacteria</taxon>
        <taxon>Bacillati</taxon>
        <taxon>Actinomycetota</taxon>
        <taxon>Actinomycetes</taxon>
        <taxon>Micrococcales</taxon>
        <taxon>Microbacteriaceae</taxon>
        <taxon>Agrococcus</taxon>
    </lineage>
</organism>
<evidence type="ECO:0000313" key="5">
    <source>
        <dbReference type="Proteomes" id="UP000198822"/>
    </source>
</evidence>
<keyword evidence="2" id="KW-0812">Transmembrane</keyword>
<keyword evidence="5" id="KW-1185">Reference proteome</keyword>
<dbReference type="InterPro" id="IPR018929">
    <property type="entry name" value="DUF2510"/>
</dbReference>